<dbReference type="SUPFAM" id="SSF52317">
    <property type="entry name" value="Class I glutamine amidotransferase-like"/>
    <property type="match status" value="1"/>
</dbReference>
<gene>
    <name evidence="3" type="ordered locus">KVU_2146</name>
</gene>
<keyword evidence="1" id="KW-0472">Membrane</keyword>
<sequence>MNFGLLFPAFLLIGALSALVLWLHAQRKRQVIVPSLRLWHALAIPSGAARRSRQWPPLTWPLVLQILAVLFAALALAQPFIGARPADHSILIIDSPLPEDTTALAAALTHEFAQARAVSVLAGGSAPRLIAARQNSGTLEAEDLINRARAAMRAAPSPQTDWRAIETRRQMIDPDGTAALVVLGDTPLPADQTARHVILSDVPPTQMSYTLTPAAQPYSFRLSGQIAMAEGVESARLVLGYADGPGVTPLPWVEKTLGRSVSGRINVMETLNLPGPGLLTVSLDGRLLGTFQTEAPAAENAYLYFGEGQQPWLNALRALPDTALYQSSAVPADLSTYRAAIVDGVAIDRAPALPTLWIGAAHLAGQDAPARLAQSDPDAWQTDNPVLAGIDLKPLLPGPAYQLPVIAGADVLLSAAGQPLIQLAEIDGIRQAWLAFDPRSSNWQNDPALALLTASVMGWLAPADPLLACTAAQPCYPDGRPLGQIVADQAARNDIATTGANLRLWLLLAATACIIADTVLAARRRGGRFGLPSVPATLASVIMLAAALNMPVPQPSAAAGLVAIDVQGASTQSGLRLDQQSMTTASSLPQISAAGPEAAATGVQQAALAIELANASLPSTQAGAILLGAPIATSPITDPALTSRLPIHYIAPAPPSGAPVLRSLELTGRPMQGEPLPVTLLVHAPAATDATLRLTLDGEMLSEVPVALHSGDNRIETLLPELESPEAFLQAELLTTGAVLPTQTAGLIIRPGPQRPVAVIAADRAEGEAVVQLLLDQGMVDITLLNPAQTPTYLRDWAPYGSVVLVDTPALEIEPYAQRMLQRMVNEYGLGLLIMGGPQSFGPGGYFETPLEELSPLSARVPREAPEVTMVFVLDRSGSMQQAVGDSNRLGVAKNATLSALELLNPQSQIGVIVFDTEETTVVPLSTLDIPAAQIALDRVDTGGGTAIYPGLVAAYRELQRSESPAKHIIVMTDGLSQPGDWEGILRQITADGTTVSAVAIGVGADTGAAENIARLGNGVAHISRDFEALPSILAQEAMMFSNPLNEEPSQPVWTGVTAPFLRAMPASLPPINAFVLTTAKPEATLAMTAPDAQGEDMPLLAWWRVGNGQVMAFASDVTSDWTAPWHDLPGYGALWADSLRAFQPVTPTSGLILTLAPDHESLAVTLTALSREGEPVLGLRPVAEVRTNQGTDLVNLHSVGGGVYRGTLARGLTGRYDATLTADSIAAIPLGAGEGTPAAPSASWYEAFAPAADDTRSIAGTLALAAMTGGAETTLAALQADLSGTQWQFAGAVPLLALIALALFLLDLIRRYADIRILRRRGSQSRPAPEGARP</sequence>
<dbReference type="Pfam" id="PF13519">
    <property type="entry name" value="VWA_2"/>
    <property type="match status" value="1"/>
</dbReference>
<keyword evidence="4" id="KW-1185">Reference proteome</keyword>
<evidence type="ECO:0000256" key="1">
    <source>
        <dbReference type="SAM" id="Phobius"/>
    </source>
</evidence>
<dbReference type="SUPFAM" id="SSF53300">
    <property type="entry name" value="vWA-like"/>
    <property type="match status" value="1"/>
</dbReference>
<dbReference type="Gene3D" id="3.40.50.410">
    <property type="entry name" value="von Willebrand factor, type A domain"/>
    <property type="match status" value="1"/>
</dbReference>
<evidence type="ECO:0000313" key="3">
    <source>
        <dbReference type="EMBL" id="AEM41985.1"/>
    </source>
</evidence>
<dbReference type="HOGENOM" id="CLU_275308_0_0_5"/>
<evidence type="ECO:0000259" key="2">
    <source>
        <dbReference type="PROSITE" id="PS50234"/>
    </source>
</evidence>
<dbReference type="InterPro" id="IPR036465">
    <property type="entry name" value="vWFA_dom_sf"/>
</dbReference>
<feature type="transmembrane region" description="Helical" evidence="1">
    <location>
        <begin position="1288"/>
        <end position="1310"/>
    </location>
</feature>
<organism evidence="3 4">
    <name type="scientific">Ketogulonicigenium vulgare (strain WSH-001)</name>
    <dbReference type="NCBI Taxonomy" id="759362"/>
    <lineage>
        <taxon>Bacteria</taxon>
        <taxon>Pseudomonadati</taxon>
        <taxon>Pseudomonadota</taxon>
        <taxon>Alphaproteobacteria</taxon>
        <taxon>Rhodobacterales</taxon>
        <taxon>Roseobacteraceae</taxon>
        <taxon>Ketogulonicigenium</taxon>
    </lineage>
</organism>
<protein>
    <submittedName>
        <fullName evidence="3">von Willebrand factor type A</fullName>
    </submittedName>
</protein>
<proteinExistence type="predicted"/>
<feature type="domain" description="VWFA" evidence="2">
    <location>
        <begin position="869"/>
        <end position="1038"/>
    </location>
</feature>
<dbReference type="InterPro" id="IPR029062">
    <property type="entry name" value="Class_I_gatase-like"/>
</dbReference>
<dbReference type="OrthoDB" id="9783818at2"/>
<dbReference type="eggNOG" id="COG2304">
    <property type="taxonomic scope" value="Bacteria"/>
</dbReference>
<dbReference type="PATRIC" id="fig|759362.5.peg.2227"/>
<dbReference type="InterPro" id="IPR002035">
    <property type="entry name" value="VWF_A"/>
</dbReference>
<reference evidence="3 4" key="1">
    <citation type="journal article" date="2011" name="J. Bacteriol.">
        <title>Complete genome sequence of the industrial strain Ketogulonicigenium vulgare WSH-001.</title>
        <authorList>
            <person name="Liu L."/>
            <person name="Li Y."/>
            <person name="Zhang J."/>
            <person name="Zhou Z."/>
            <person name="Liu J."/>
            <person name="Li X."/>
            <person name="Zhou J."/>
            <person name="Du G."/>
            <person name="Wang L."/>
            <person name="Chen J."/>
        </authorList>
    </citation>
    <scope>NUCLEOTIDE SEQUENCE [LARGE SCALE GENOMIC DNA]</scope>
    <source>
        <strain evidence="3 4">WSH-001</strain>
    </source>
</reference>
<keyword evidence="1" id="KW-0812">Transmembrane</keyword>
<feature type="transmembrane region" description="Helical" evidence="1">
    <location>
        <begin position="60"/>
        <end position="81"/>
    </location>
</feature>
<dbReference type="PROSITE" id="PS50234">
    <property type="entry name" value="VWFA"/>
    <property type="match status" value="1"/>
</dbReference>
<name>F9Y5R0_KETVW</name>
<feature type="transmembrane region" description="Helical" evidence="1">
    <location>
        <begin position="6"/>
        <end position="25"/>
    </location>
</feature>
<dbReference type="EMBL" id="CP002018">
    <property type="protein sequence ID" value="AEM41985.1"/>
    <property type="molecule type" value="Genomic_DNA"/>
</dbReference>
<accession>F9Y5R0</accession>
<dbReference type="RefSeq" id="WP_014538023.1">
    <property type="nucleotide sequence ID" value="NC_017384.1"/>
</dbReference>
<dbReference type="PANTHER" id="PTHR37947:SF2">
    <property type="entry name" value="VON WILLEBRAND FACTOR TYPE A"/>
    <property type="match status" value="1"/>
</dbReference>
<dbReference type="Gene3D" id="3.40.50.880">
    <property type="match status" value="1"/>
</dbReference>
<dbReference type="eggNOG" id="COG5426">
    <property type="taxonomic scope" value="Bacteria"/>
</dbReference>
<dbReference type="KEGG" id="kvl:KVU_2146"/>
<evidence type="ECO:0000313" key="4">
    <source>
        <dbReference type="Proteomes" id="UP000000692"/>
    </source>
</evidence>
<dbReference type="Proteomes" id="UP000000692">
    <property type="component" value="Chromosome"/>
</dbReference>
<keyword evidence="1" id="KW-1133">Transmembrane helix</keyword>
<dbReference type="PANTHER" id="PTHR37947">
    <property type="entry name" value="BLL2462 PROTEIN"/>
    <property type="match status" value="1"/>
</dbReference>
<dbReference type="SMART" id="SM00327">
    <property type="entry name" value="VWA"/>
    <property type="match status" value="1"/>
</dbReference>